<dbReference type="InterPro" id="IPR020472">
    <property type="entry name" value="WD40_PAC1"/>
</dbReference>
<dbReference type="HOGENOM" id="CLU_000288_103_2_1"/>
<dbReference type="SUPFAM" id="SSF81383">
    <property type="entry name" value="F-box domain"/>
    <property type="match status" value="1"/>
</dbReference>
<feature type="domain" description="F-box" evidence="4">
    <location>
        <begin position="130"/>
        <end position="177"/>
    </location>
</feature>
<dbReference type="PRINTS" id="PR00320">
    <property type="entry name" value="GPROTEINBRPT"/>
</dbReference>
<feature type="repeat" description="WD" evidence="3">
    <location>
        <begin position="399"/>
        <end position="438"/>
    </location>
</feature>
<dbReference type="SMART" id="SM00320">
    <property type="entry name" value="WD40"/>
    <property type="match status" value="7"/>
</dbReference>
<evidence type="ECO:0000256" key="3">
    <source>
        <dbReference type="PROSITE-ProRule" id="PRU00221"/>
    </source>
</evidence>
<reference evidence="5 6" key="1">
    <citation type="submission" date="2014-04" db="EMBL/GenBank/DDBJ databases">
        <title>A new species of microsporidia sheds light on the evolution of extreme parasitism.</title>
        <authorList>
            <person name="Haag K.L."/>
            <person name="James T.Y."/>
            <person name="Larsson R."/>
            <person name="Schaer T.M."/>
            <person name="Refardt D."/>
            <person name="Pombert J.-F."/>
            <person name="Ebert D."/>
        </authorList>
    </citation>
    <scope>NUCLEOTIDE SEQUENCE [LARGE SCALE GENOMIC DNA]</scope>
    <source>
        <strain evidence="5 6">UGP3</strain>
        <tissue evidence="5">Spores</tissue>
    </source>
</reference>
<evidence type="ECO:0000313" key="5">
    <source>
        <dbReference type="EMBL" id="KGG51642.1"/>
    </source>
</evidence>
<dbReference type="Pfam" id="PF12937">
    <property type="entry name" value="F-box-like"/>
    <property type="match status" value="1"/>
</dbReference>
<dbReference type="InterPro" id="IPR001680">
    <property type="entry name" value="WD40_rpt"/>
</dbReference>
<dbReference type="EMBL" id="JMKJ01000222">
    <property type="protein sequence ID" value="KGG51642.1"/>
    <property type="molecule type" value="Genomic_DNA"/>
</dbReference>
<evidence type="ECO:0000313" key="6">
    <source>
        <dbReference type="Proteomes" id="UP000029725"/>
    </source>
</evidence>
<keyword evidence="1 3" id="KW-0853">WD repeat</keyword>
<gene>
    <name evidence="5" type="ORF">DI09_2p190</name>
</gene>
<dbReference type="GeneID" id="25259445"/>
<dbReference type="GO" id="GO:0043130">
    <property type="term" value="F:ubiquitin binding"/>
    <property type="evidence" value="ECO:0007669"/>
    <property type="project" value="TreeGrafter"/>
</dbReference>
<dbReference type="PANTHER" id="PTHR19849">
    <property type="entry name" value="PHOSPHOLIPASE A-2-ACTIVATING PROTEIN"/>
    <property type="match status" value="1"/>
</dbReference>
<dbReference type="InterPro" id="IPR019775">
    <property type="entry name" value="WD40_repeat_CS"/>
</dbReference>
<keyword evidence="6" id="KW-1185">Reference proteome</keyword>
<dbReference type="PROSITE" id="PS50082">
    <property type="entry name" value="WD_REPEATS_2"/>
    <property type="match status" value="6"/>
</dbReference>
<proteinExistence type="predicted"/>
<dbReference type="Proteomes" id="UP000029725">
    <property type="component" value="Unassembled WGS sequence"/>
</dbReference>
<feature type="repeat" description="WD" evidence="3">
    <location>
        <begin position="490"/>
        <end position="531"/>
    </location>
</feature>
<dbReference type="Gene3D" id="2.130.10.10">
    <property type="entry name" value="YVTN repeat-like/Quinoprotein amine dehydrogenase"/>
    <property type="match status" value="1"/>
</dbReference>
<organism evidence="5 6">
    <name type="scientific">Mitosporidium daphniae</name>
    <dbReference type="NCBI Taxonomy" id="1485682"/>
    <lineage>
        <taxon>Eukaryota</taxon>
        <taxon>Fungi</taxon>
        <taxon>Fungi incertae sedis</taxon>
        <taxon>Microsporidia</taxon>
        <taxon>Mitosporidium</taxon>
    </lineage>
</organism>
<dbReference type="GO" id="GO:0005737">
    <property type="term" value="C:cytoplasm"/>
    <property type="evidence" value="ECO:0007669"/>
    <property type="project" value="TreeGrafter"/>
</dbReference>
<comment type="caution">
    <text evidence="5">The sequence shown here is derived from an EMBL/GenBank/DDBJ whole genome shotgun (WGS) entry which is preliminary data.</text>
</comment>
<dbReference type="GO" id="GO:0043161">
    <property type="term" value="P:proteasome-mediated ubiquitin-dependent protein catabolic process"/>
    <property type="evidence" value="ECO:0007669"/>
    <property type="project" value="TreeGrafter"/>
</dbReference>
<dbReference type="OrthoDB" id="190105at2759"/>
<dbReference type="AlphaFoldDB" id="A0A098VRI3"/>
<name>A0A098VRI3_9MICR</name>
<dbReference type="InterPro" id="IPR036047">
    <property type="entry name" value="F-box-like_dom_sf"/>
</dbReference>
<dbReference type="Gene3D" id="1.20.1280.50">
    <property type="match status" value="1"/>
</dbReference>
<feature type="repeat" description="WD" evidence="3">
    <location>
        <begin position="311"/>
        <end position="358"/>
    </location>
</feature>
<keyword evidence="2" id="KW-0677">Repeat</keyword>
<dbReference type="PROSITE" id="PS50294">
    <property type="entry name" value="WD_REPEATS_REGION"/>
    <property type="match status" value="3"/>
</dbReference>
<dbReference type="InterPro" id="IPR015943">
    <property type="entry name" value="WD40/YVTN_repeat-like_dom_sf"/>
</dbReference>
<dbReference type="SUPFAM" id="SSF50978">
    <property type="entry name" value="WD40 repeat-like"/>
    <property type="match status" value="2"/>
</dbReference>
<evidence type="ECO:0000256" key="2">
    <source>
        <dbReference type="ARBA" id="ARBA00022737"/>
    </source>
</evidence>
<accession>A0A098VRI3</accession>
<dbReference type="InterPro" id="IPR001810">
    <property type="entry name" value="F-box_dom"/>
</dbReference>
<sequence length="582" mass="64270">MKKSRNSAREPLPRCQFDKLTTLSQFISNTPPPAGAVIFAPLFEERKMLSPAPLLDQEENDGGKQEGNDTLSSIICSDDSLILVNTNLYQSFCSASSAERINFLFNQVPLNISKSQLSSLVVRLRTHLKVDPFSVLPYEMCARIATHLDADSMLLARCVSRRWRELVDPMEQLWRKHLDEDSIGGSSSSHFCSSPGEGRSFEKFFDHLLAERSMRFAWFHAPPLRIDVPCHNRAVITCLQILDSDSSFASASDDGSVLLWQISPPKVIFALLGHTGGVWCIHSIGNLLLSGSTDRTLRLWNIQTGLCVGILRGHSSTVRCASLVASPLTGAHSILAISGSRDATLRVWDLESMSTRFLLEGHTAAVRCIAVDGNILVSGSYDSTARIWEISTGHCLHVLIGHMAKIYSVAILDNMVATGAMDSNILLWDIKTGQCLSILEGIHLSAIYYCIGMRGIIGSLSFLDSERLVSSSTDGSVRIWAIKMPGECIHRLRTDNAAAVAFLQANSTIIVAGSDRVLRMWETASGRHIRDLINDVDSIWRLAFNHNFCVVGCLKNGITTLSFLYFSWPSHGTIYRNNPKLM</sequence>
<dbReference type="VEuPathDB" id="MicrosporidiaDB:DI09_2p190"/>
<dbReference type="InterPro" id="IPR036322">
    <property type="entry name" value="WD40_repeat_dom_sf"/>
</dbReference>
<dbReference type="CDD" id="cd00200">
    <property type="entry name" value="WD40"/>
    <property type="match status" value="1"/>
</dbReference>
<dbReference type="PROSITE" id="PS00678">
    <property type="entry name" value="WD_REPEATS_1"/>
    <property type="match status" value="4"/>
</dbReference>
<dbReference type="GO" id="GO:0005634">
    <property type="term" value="C:nucleus"/>
    <property type="evidence" value="ECO:0007669"/>
    <property type="project" value="TreeGrafter"/>
</dbReference>
<feature type="repeat" description="WD" evidence="3">
    <location>
        <begin position="271"/>
        <end position="310"/>
    </location>
</feature>
<feature type="repeat" description="WD" evidence="3">
    <location>
        <begin position="464"/>
        <end position="483"/>
    </location>
</feature>
<dbReference type="GO" id="GO:0010992">
    <property type="term" value="P:ubiquitin recycling"/>
    <property type="evidence" value="ECO:0007669"/>
    <property type="project" value="TreeGrafter"/>
</dbReference>
<dbReference type="Pfam" id="PF00400">
    <property type="entry name" value="WD40"/>
    <property type="match status" value="6"/>
</dbReference>
<evidence type="ECO:0000259" key="4">
    <source>
        <dbReference type="PROSITE" id="PS50181"/>
    </source>
</evidence>
<evidence type="ECO:0000256" key="1">
    <source>
        <dbReference type="ARBA" id="ARBA00022574"/>
    </source>
</evidence>
<dbReference type="RefSeq" id="XP_013238069.1">
    <property type="nucleotide sequence ID" value="XM_013382615.1"/>
</dbReference>
<dbReference type="SMART" id="SM00256">
    <property type="entry name" value="FBOX"/>
    <property type="match status" value="1"/>
</dbReference>
<feature type="repeat" description="WD" evidence="3">
    <location>
        <begin position="359"/>
        <end position="398"/>
    </location>
</feature>
<dbReference type="PROSITE" id="PS50181">
    <property type="entry name" value="FBOX"/>
    <property type="match status" value="1"/>
</dbReference>
<protein>
    <recommendedName>
        <fullName evidence="4">F-box domain-containing protein</fullName>
    </recommendedName>
</protein>
<dbReference type="PANTHER" id="PTHR19849:SF1">
    <property type="entry name" value="F-BOX_WD REPEAT-CONTAINING PROTEIN 7"/>
    <property type="match status" value="1"/>
</dbReference>